<feature type="transmembrane region" description="Helical" evidence="1">
    <location>
        <begin position="101"/>
        <end position="122"/>
    </location>
</feature>
<proteinExistence type="predicted"/>
<evidence type="ECO:0000313" key="2">
    <source>
        <dbReference type="EMBL" id="CUU24418.1"/>
    </source>
</evidence>
<feature type="transmembrane region" description="Helical" evidence="1">
    <location>
        <begin position="128"/>
        <end position="146"/>
    </location>
</feature>
<dbReference type="PATRIC" id="fig|1619313.3.peg.2266"/>
<evidence type="ECO:0000313" key="3">
    <source>
        <dbReference type="Proteomes" id="UP000059419"/>
    </source>
</evidence>
<name>A0A0U5GNM6_9GAMM</name>
<dbReference type="Proteomes" id="UP000059419">
    <property type="component" value="Chromosome 1"/>
</dbReference>
<sequence>MNAAIPMLISTENLRSNAADTKLACTLAAVAGALNTAAFEVVGFFSANMTGNVSSLSDHLAKANLVPGLFFLEIVCIFIAGSAFSTLLINAGRRKNMRAVYAFNIIIEGIGLVLLGAVEIWLNPLSHGVMLILSLSFLMGLQNAVVTRISNARVRTTHISGTSTDIGIELAMLFDVVRRKESPKDAPVYLERLRLHFSTLMSFLTGGVAGIWLFHLLGYGFLICIGISVIMLALHNMVHKQQDL</sequence>
<reference evidence="3" key="1">
    <citation type="submission" date="2015-11" db="EMBL/GenBank/DDBJ databases">
        <authorList>
            <person name="Blom J."/>
        </authorList>
    </citation>
    <scope>NUCLEOTIDE SEQUENCE [LARGE SCALE GENOMIC DNA]</scope>
</reference>
<evidence type="ECO:0000256" key="1">
    <source>
        <dbReference type="SAM" id="Phobius"/>
    </source>
</evidence>
<keyword evidence="1" id="KW-1133">Transmembrane helix</keyword>
<dbReference type="STRING" id="1619313.EM595_2184"/>
<keyword evidence="3" id="KW-1185">Reference proteome</keyword>
<dbReference type="AlphaFoldDB" id="A0A0U5GNM6"/>
<dbReference type="Pfam" id="PF06912">
    <property type="entry name" value="DUF1275"/>
    <property type="match status" value="1"/>
</dbReference>
<evidence type="ECO:0008006" key="4">
    <source>
        <dbReference type="Google" id="ProtNLM"/>
    </source>
</evidence>
<dbReference type="InterPro" id="IPR010699">
    <property type="entry name" value="DUF1275"/>
</dbReference>
<dbReference type="PANTHER" id="PTHR37314:SF4">
    <property type="entry name" value="UPF0700 TRANSMEMBRANE PROTEIN YOAK"/>
    <property type="match status" value="1"/>
</dbReference>
<protein>
    <recommendedName>
        <fullName evidence="4">DUF1275 domain-containing protein</fullName>
    </recommendedName>
</protein>
<dbReference type="KEGG" id="ege:EM595_2184"/>
<feature type="transmembrane region" description="Helical" evidence="1">
    <location>
        <begin position="65"/>
        <end position="89"/>
    </location>
</feature>
<organism evidence="2 3">
    <name type="scientific">Duffyella gerundensis</name>
    <dbReference type="NCBI Taxonomy" id="1619313"/>
    <lineage>
        <taxon>Bacteria</taxon>
        <taxon>Pseudomonadati</taxon>
        <taxon>Pseudomonadota</taxon>
        <taxon>Gammaproteobacteria</taxon>
        <taxon>Enterobacterales</taxon>
        <taxon>Erwiniaceae</taxon>
        <taxon>Duffyella</taxon>
    </lineage>
</organism>
<feature type="transmembrane region" description="Helical" evidence="1">
    <location>
        <begin position="219"/>
        <end position="238"/>
    </location>
</feature>
<gene>
    <name evidence="2" type="ORF">EM595_2184</name>
</gene>
<dbReference type="EMBL" id="LN907827">
    <property type="protein sequence ID" value="CUU24418.1"/>
    <property type="molecule type" value="Genomic_DNA"/>
</dbReference>
<keyword evidence="1" id="KW-0472">Membrane</keyword>
<keyword evidence="1" id="KW-0812">Transmembrane</keyword>
<feature type="transmembrane region" description="Helical" evidence="1">
    <location>
        <begin position="23"/>
        <end position="45"/>
    </location>
</feature>
<accession>A0A0U5GNM6</accession>
<dbReference type="PANTHER" id="PTHR37314">
    <property type="entry name" value="SLR0142 PROTEIN"/>
    <property type="match status" value="1"/>
</dbReference>